<dbReference type="SUPFAM" id="SSF81383">
    <property type="entry name" value="F-box domain"/>
    <property type="match status" value="1"/>
</dbReference>
<dbReference type="PANTHER" id="PTHR32133">
    <property type="entry name" value="OS07G0120400 PROTEIN"/>
    <property type="match status" value="1"/>
</dbReference>
<sequence>MAASPPLCDDIVEEILVRLPPDDPASLLRAALACKRWARLVSGPGFRARLRRGGGAPMLGFLCDLRGGFDGAVSRFVPTSSFRPPRPRPPLPAAQTARAPRDRERPQAHRWVPATGEEQQLPMPPRRAESWAAAVLCGCVVGAACDGCHRGPFRVVLVGTDAGGIFSCVYSSLDGAWSEPASHPGSPTCLESVPGVLVGGALHFLFQFGDSILRYVLGARQVSVIQRPPACTAFQGRALLMAMEDGRLGFASVLDSRLCLWPREVGADGEARWAQGRAIELETLLPADALLTLPYLIGFADGVGVLFLWTAVGGLFLVNLKSGLLRNVDIDTDIYGVVPYGTYYFPALRIAAEGDGAS</sequence>
<dbReference type="PANTHER" id="PTHR32133:SF386">
    <property type="entry name" value="F-BOX DOMAIN-CONTAINING PROTEIN"/>
    <property type="match status" value="1"/>
</dbReference>
<protein>
    <recommendedName>
        <fullName evidence="3">F-box domain-containing protein</fullName>
    </recommendedName>
</protein>
<organism evidence="4 5">
    <name type="scientific">Panicum virgatum</name>
    <name type="common">Blackwell switchgrass</name>
    <dbReference type="NCBI Taxonomy" id="38727"/>
    <lineage>
        <taxon>Eukaryota</taxon>
        <taxon>Viridiplantae</taxon>
        <taxon>Streptophyta</taxon>
        <taxon>Embryophyta</taxon>
        <taxon>Tracheophyta</taxon>
        <taxon>Spermatophyta</taxon>
        <taxon>Magnoliopsida</taxon>
        <taxon>Liliopsida</taxon>
        <taxon>Poales</taxon>
        <taxon>Poaceae</taxon>
        <taxon>PACMAD clade</taxon>
        <taxon>Panicoideae</taxon>
        <taxon>Panicodae</taxon>
        <taxon>Paniceae</taxon>
        <taxon>Panicinae</taxon>
        <taxon>Panicum</taxon>
        <taxon>Panicum sect. Hiantes</taxon>
    </lineage>
</organism>
<evidence type="ECO:0000256" key="1">
    <source>
        <dbReference type="SAM" id="MobiDB-lite"/>
    </source>
</evidence>
<dbReference type="EMBL" id="CM029040">
    <property type="protein sequence ID" value="KAG2631323.1"/>
    <property type="molecule type" value="Genomic_DNA"/>
</dbReference>
<dbReference type="AlphaFoldDB" id="A0A8T0VEV5"/>
<dbReference type="InterPro" id="IPR001810">
    <property type="entry name" value="F-box_dom"/>
</dbReference>
<feature type="domain" description="F-box" evidence="3">
    <location>
        <begin position="7"/>
        <end position="46"/>
    </location>
</feature>
<evidence type="ECO:0000313" key="4">
    <source>
        <dbReference type="EMBL" id="KAG2631323.1"/>
    </source>
</evidence>
<gene>
    <name evidence="4" type="ORF">PVAP13_2NG008200</name>
</gene>
<keyword evidence="2" id="KW-0812">Transmembrane</keyword>
<dbReference type="InterPro" id="IPR036047">
    <property type="entry name" value="F-box-like_dom_sf"/>
</dbReference>
<evidence type="ECO:0000313" key="5">
    <source>
        <dbReference type="Proteomes" id="UP000823388"/>
    </source>
</evidence>
<name>A0A8T0VEV5_PANVG</name>
<proteinExistence type="predicted"/>
<evidence type="ECO:0000259" key="3">
    <source>
        <dbReference type="Pfam" id="PF00646"/>
    </source>
</evidence>
<accession>A0A8T0VEV5</accession>
<keyword evidence="2" id="KW-0472">Membrane</keyword>
<feature type="region of interest" description="Disordered" evidence="1">
    <location>
        <begin position="79"/>
        <end position="123"/>
    </location>
</feature>
<keyword evidence="5" id="KW-1185">Reference proteome</keyword>
<dbReference type="Proteomes" id="UP000823388">
    <property type="component" value="Chromosome 2N"/>
</dbReference>
<keyword evidence="2" id="KW-1133">Transmembrane helix</keyword>
<reference evidence="4" key="1">
    <citation type="submission" date="2020-05" db="EMBL/GenBank/DDBJ databases">
        <title>WGS assembly of Panicum virgatum.</title>
        <authorList>
            <person name="Lovell J.T."/>
            <person name="Jenkins J."/>
            <person name="Shu S."/>
            <person name="Juenger T.E."/>
            <person name="Schmutz J."/>
        </authorList>
    </citation>
    <scope>NUCLEOTIDE SEQUENCE</scope>
    <source>
        <strain evidence="4">AP13</strain>
    </source>
</reference>
<comment type="caution">
    <text evidence="4">The sequence shown here is derived from an EMBL/GenBank/DDBJ whole genome shotgun (WGS) entry which is preliminary data.</text>
</comment>
<dbReference type="Pfam" id="PF00646">
    <property type="entry name" value="F-box"/>
    <property type="match status" value="1"/>
</dbReference>
<feature type="transmembrane region" description="Helical" evidence="2">
    <location>
        <begin position="295"/>
        <end position="318"/>
    </location>
</feature>
<evidence type="ECO:0000256" key="2">
    <source>
        <dbReference type="SAM" id="Phobius"/>
    </source>
</evidence>